<reference evidence="2 3" key="1">
    <citation type="journal article" date="2021" name="Commun. Biol.">
        <title>The genome of Shorea leprosula (Dipterocarpaceae) highlights the ecological relevance of drought in aseasonal tropical rainforests.</title>
        <authorList>
            <person name="Ng K.K.S."/>
            <person name="Kobayashi M.J."/>
            <person name="Fawcett J.A."/>
            <person name="Hatakeyama M."/>
            <person name="Paape T."/>
            <person name="Ng C.H."/>
            <person name="Ang C.C."/>
            <person name="Tnah L.H."/>
            <person name="Lee C.T."/>
            <person name="Nishiyama T."/>
            <person name="Sese J."/>
            <person name="O'Brien M.J."/>
            <person name="Copetti D."/>
            <person name="Mohd Noor M.I."/>
            <person name="Ong R.C."/>
            <person name="Putra M."/>
            <person name="Sireger I.Z."/>
            <person name="Indrioko S."/>
            <person name="Kosugi Y."/>
            <person name="Izuno A."/>
            <person name="Isagi Y."/>
            <person name="Lee S.L."/>
            <person name="Shimizu K.K."/>
        </authorList>
    </citation>
    <scope>NUCLEOTIDE SEQUENCE [LARGE SCALE GENOMIC DNA]</scope>
    <source>
        <strain evidence="2">214</strain>
    </source>
</reference>
<dbReference type="EMBL" id="BPVZ01000007">
    <property type="protein sequence ID" value="GKU93469.1"/>
    <property type="molecule type" value="Genomic_DNA"/>
</dbReference>
<feature type="region of interest" description="Disordered" evidence="1">
    <location>
        <begin position="1"/>
        <end position="20"/>
    </location>
</feature>
<dbReference type="AlphaFoldDB" id="A0AAV5I592"/>
<sequence>MIAPATKPGGREDATPRYGSGIVNRYTDIGTVTIDPETTF</sequence>
<protein>
    <submittedName>
        <fullName evidence="2">Uncharacterized protein</fullName>
    </submittedName>
</protein>
<organism evidence="2 3">
    <name type="scientific">Rubroshorea leprosula</name>
    <dbReference type="NCBI Taxonomy" id="152421"/>
    <lineage>
        <taxon>Eukaryota</taxon>
        <taxon>Viridiplantae</taxon>
        <taxon>Streptophyta</taxon>
        <taxon>Embryophyta</taxon>
        <taxon>Tracheophyta</taxon>
        <taxon>Spermatophyta</taxon>
        <taxon>Magnoliopsida</taxon>
        <taxon>eudicotyledons</taxon>
        <taxon>Gunneridae</taxon>
        <taxon>Pentapetalae</taxon>
        <taxon>rosids</taxon>
        <taxon>malvids</taxon>
        <taxon>Malvales</taxon>
        <taxon>Dipterocarpaceae</taxon>
        <taxon>Rubroshorea</taxon>
    </lineage>
</organism>
<comment type="caution">
    <text evidence="2">The sequence shown here is derived from an EMBL/GenBank/DDBJ whole genome shotgun (WGS) entry which is preliminary data.</text>
</comment>
<keyword evidence="3" id="KW-1185">Reference proteome</keyword>
<accession>A0AAV5I592</accession>
<evidence type="ECO:0000256" key="1">
    <source>
        <dbReference type="SAM" id="MobiDB-lite"/>
    </source>
</evidence>
<evidence type="ECO:0000313" key="2">
    <source>
        <dbReference type="EMBL" id="GKU93469.1"/>
    </source>
</evidence>
<evidence type="ECO:0000313" key="3">
    <source>
        <dbReference type="Proteomes" id="UP001054252"/>
    </source>
</evidence>
<dbReference type="Proteomes" id="UP001054252">
    <property type="component" value="Unassembled WGS sequence"/>
</dbReference>
<gene>
    <name evidence="2" type="ORF">SLEP1_g7062</name>
</gene>
<name>A0AAV5I592_9ROSI</name>
<proteinExistence type="predicted"/>